<evidence type="ECO:0000313" key="3">
    <source>
        <dbReference type="Proteomes" id="UP000293995"/>
    </source>
</evidence>
<dbReference type="Proteomes" id="UP000293995">
    <property type="component" value="Chromosome"/>
</dbReference>
<proteinExistence type="predicted"/>
<gene>
    <name evidence="2" type="ORF">ET475_16365</name>
</gene>
<dbReference type="OrthoDB" id="5123855at2"/>
<evidence type="ECO:0000313" key="2">
    <source>
        <dbReference type="EMBL" id="QAY61392.1"/>
    </source>
</evidence>
<dbReference type="RefSeq" id="WP_129392743.1">
    <property type="nucleotide sequence ID" value="NZ_CP035494.1"/>
</dbReference>
<dbReference type="AlphaFoldDB" id="A0A4P6EG60"/>
<reference evidence="2 3" key="1">
    <citation type="submission" date="2019-01" db="EMBL/GenBank/DDBJ databases">
        <title>Genome sequencing of strain DFW100M-13.</title>
        <authorList>
            <person name="Heo J."/>
            <person name="Kim S.-J."/>
            <person name="Kim J.-S."/>
            <person name="Hong S.-B."/>
            <person name="Kwon S.-W."/>
        </authorList>
    </citation>
    <scope>NUCLEOTIDE SEQUENCE [LARGE SCALE GENOMIC DNA]</scope>
    <source>
        <strain evidence="2 3">DFW100M-13</strain>
    </source>
</reference>
<feature type="domain" description="DUF7882" evidence="1">
    <location>
        <begin position="1"/>
        <end position="95"/>
    </location>
</feature>
<name>A0A4P6EG60_9MICO</name>
<accession>A0A4P6EG60</accession>
<keyword evidence="3" id="KW-1185">Reference proteome</keyword>
<keyword evidence="2" id="KW-0436">Ligase</keyword>
<dbReference type="GO" id="GO:0016874">
    <property type="term" value="F:ligase activity"/>
    <property type="evidence" value="ECO:0007669"/>
    <property type="project" value="UniProtKB-KW"/>
</dbReference>
<organism evidence="2 3">
    <name type="scientific">Microbacterium protaetiae</name>
    <dbReference type="NCBI Taxonomy" id="2509458"/>
    <lineage>
        <taxon>Bacteria</taxon>
        <taxon>Bacillati</taxon>
        <taxon>Actinomycetota</taxon>
        <taxon>Actinomycetes</taxon>
        <taxon>Micrococcales</taxon>
        <taxon>Microbacteriaceae</taxon>
        <taxon>Microbacterium</taxon>
    </lineage>
</organism>
<protein>
    <submittedName>
        <fullName evidence="2">ATP-dependent DNA ligase</fullName>
    </submittedName>
</protein>
<dbReference type="EMBL" id="CP035494">
    <property type="protein sequence ID" value="QAY61392.1"/>
    <property type="molecule type" value="Genomic_DNA"/>
</dbReference>
<sequence length="105" mass="11483">MGKFIYQESVSVEIEDRALAHLQVVILDKLRRAESFAFSWREDTSIGDGRTTVWVNAASALVFKYHGSRSPQLDPDWLEALASVANSPSGLRLVPQPGPANGTNA</sequence>
<dbReference type="KEGG" id="mprt:ET475_16365"/>
<evidence type="ECO:0000259" key="1">
    <source>
        <dbReference type="Pfam" id="PF25355"/>
    </source>
</evidence>
<dbReference type="Pfam" id="PF25355">
    <property type="entry name" value="DUF7882"/>
    <property type="match status" value="1"/>
</dbReference>
<dbReference type="InterPro" id="IPR057204">
    <property type="entry name" value="DUF7882"/>
</dbReference>